<proteinExistence type="predicted"/>
<evidence type="ECO:0000313" key="2">
    <source>
        <dbReference type="Proteomes" id="UP000828390"/>
    </source>
</evidence>
<reference evidence="1" key="1">
    <citation type="journal article" date="2019" name="bioRxiv">
        <title>The Genome of the Zebra Mussel, Dreissena polymorpha: A Resource for Invasive Species Research.</title>
        <authorList>
            <person name="McCartney M.A."/>
            <person name="Auch B."/>
            <person name="Kono T."/>
            <person name="Mallez S."/>
            <person name="Zhang Y."/>
            <person name="Obille A."/>
            <person name="Becker A."/>
            <person name="Abrahante J.E."/>
            <person name="Garbe J."/>
            <person name="Badalamenti J.P."/>
            <person name="Herman A."/>
            <person name="Mangelson H."/>
            <person name="Liachko I."/>
            <person name="Sullivan S."/>
            <person name="Sone E.D."/>
            <person name="Koren S."/>
            <person name="Silverstein K.A.T."/>
            <person name="Beckman K.B."/>
            <person name="Gohl D.M."/>
        </authorList>
    </citation>
    <scope>NUCLEOTIDE SEQUENCE</scope>
    <source>
        <strain evidence="1">Duluth1</strain>
        <tissue evidence="1">Whole animal</tissue>
    </source>
</reference>
<keyword evidence="2" id="KW-1185">Reference proteome</keyword>
<name>A0A9D4HZD9_DREPO</name>
<evidence type="ECO:0000313" key="1">
    <source>
        <dbReference type="EMBL" id="KAH3738519.1"/>
    </source>
</evidence>
<dbReference type="Proteomes" id="UP000828390">
    <property type="component" value="Unassembled WGS sequence"/>
</dbReference>
<dbReference type="PANTHER" id="PTHR24401:SF29">
    <property type="entry name" value="SI:CH211-243P7.3-RELATED"/>
    <property type="match status" value="1"/>
</dbReference>
<dbReference type="PANTHER" id="PTHR24401">
    <property type="entry name" value="SI:CH211-243P7.3-RELATED"/>
    <property type="match status" value="1"/>
</dbReference>
<comment type="caution">
    <text evidence="1">The sequence shown here is derived from an EMBL/GenBank/DDBJ whole genome shotgun (WGS) entry which is preliminary data.</text>
</comment>
<organism evidence="1 2">
    <name type="scientific">Dreissena polymorpha</name>
    <name type="common">Zebra mussel</name>
    <name type="synonym">Mytilus polymorpha</name>
    <dbReference type="NCBI Taxonomy" id="45954"/>
    <lineage>
        <taxon>Eukaryota</taxon>
        <taxon>Metazoa</taxon>
        <taxon>Spiralia</taxon>
        <taxon>Lophotrochozoa</taxon>
        <taxon>Mollusca</taxon>
        <taxon>Bivalvia</taxon>
        <taxon>Autobranchia</taxon>
        <taxon>Heteroconchia</taxon>
        <taxon>Euheterodonta</taxon>
        <taxon>Imparidentia</taxon>
        <taxon>Neoheterodontei</taxon>
        <taxon>Myida</taxon>
        <taxon>Dreissenoidea</taxon>
        <taxon>Dreissenidae</taxon>
        <taxon>Dreissena</taxon>
    </lineage>
</organism>
<dbReference type="AlphaFoldDB" id="A0A9D4HZD9"/>
<protein>
    <submittedName>
        <fullName evidence="1">Uncharacterized protein</fullName>
    </submittedName>
</protein>
<dbReference type="EMBL" id="JAIWYP010000011">
    <property type="protein sequence ID" value="KAH3738519.1"/>
    <property type="molecule type" value="Genomic_DNA"/>
</dbReference>
<gene>
    <name evidence="1" type="ORF">DPMN_045154</name>
</gene>
<reference evidence="1" key="2">
    <citation type="submission" date="2020-11" db="EMBL/GenBank/DDBJ databases">
        <authorList>
            <person name="McCartney M.A."/>
            <person name="Auch B."/>
            <person name="Kono T."/>
            <person name="Mallez S."/>
            <person name="Becker A."/>
            <person name="Gohl D.M."/>
            <person name="Silverstein K.A.T."/>
            <person name="Koren S."/>
            <person name="Bechman K.B."/>
            <person name="Herman A."/>
            <person name="Abrahante J.E."/>
            <person name="Garbe J."/>
        </authorList>
    </citation>
    <scope>NUCLEOTIDE SEQUENCE</scope>
    <source>
        <strain evidence="1">Duluth1</strain>
        <tissue evidence="1">Whole animal</tissue>
    </source>
</reference>
<accession>A0A9D4HZD9</accession>
<sequence length="99" mass="11424">MTTSEGHGLTNMLVKIVKRYKKADIPPTEILYLDCDCCGASPLQDVLKPSDWKHTVVRLDIWHYMRRIATGCSTDSHALYSTFMGLMSNCIFIWYEEDF</sequence>